<dbReference type="NCBIfam" id="TIGR00566">
    <property type="entry name" value="trpG_papA"/>
    <property type="match status" value="1"/>
</dbReference>
<dbReference type="PRINTS" id="PR00097">
    <property type="entry name" value="ANTSNTHASEII"/>
</dbReference>
<dbReference type="PANTHER" id="PTHR43418">
    <property type="entry name" value="MULTIFUNCTIONAL TRYPTOPHAN BIOSYNTHESIS PROTEIN-RELATED"/>
    <property type="match status" value="1"/>
</dbReference>
<evidence type="ECO:0000313" key="4">
    <source>
        <dbReference type="Proteomes" id="UP001214043"/>
    </source>
</evidence>
<dbReference type="InterPro" id="IPR006221">
    <property type="entry name" value="TrpG/PapA_dom"/>
</dbReference>
<dbReference type="Gene3D" id="3.40.50.880">
    <property type="match status" value="1"/>
</dbReference>
<dbReference type="GO" id="GO:0005829">
    <property type="term" value="C:cytosol"/>
    <property type="evidence" value="ECO:0007669"/>
    <property type="project" value="TreeGrafter"/>
</dbReference>
<dbReference type="InterPro" id="IPR050472">
    <property type="entry name" value="Anth_synth/Amidotransfase"/>
</dbReference>
<evidence type="ECO:0000313" key="3">
    <source>
        <dbReference type="EMBL" id="WDI33187.1"/>
    </source>
</evidence>
<dbReference type="KEGG" id="hfl:PUV54_08250"/>
<gene>
    <name evidence="3" type="ORF">PUV54_08250</name>
</gene>
<dbReference type="InterPro" id="IPR029062">
    <property type="entry name" value="Class_I_gatase-like"/>
</dbReference>
<proteinExistence type="predicted"/>
<dbReference type="SUPFAM" id="SSF52317">
    <property type="entry name" value="Class I glutamine amidotransferase-like"/>
    <property type="match status" value="1"/>
</dbReference>
<dbReference type="RefSeq" id="WP_274495157.1">
    <property type="nucleotide sequence ID" value="NZ_CP118166.1"/>
</dbReference>
<dbReference type="AlphaFoldDB" id="A0AAE9ZIA0"/>
<dbReference type="InterPro" id="IPR017926">
    <property type="entry name" value="GATASE"/>
</dbReference>
<sequence length="189" mass="20608">MILIIDNYDSFVHNLARYVRELGFDTTVLRDDAITVKECLAMKPDGVIISPGPKRPTDTHLSLKLLEALNPETPLLGVCLGHQCLIEACGGDTLRSRYPLHGEASEIRHDGAGIFKGLPSPMLAGRYHSLIGVPHTQSPLVATASSSDGELMAVAHPERPWFGVQFHPESLLTPEGKALISNFLDFCKN</sequence>
<evidence type="ECO:0000256" key="1">
    <source>
        <dbReference type="ARBA" id="ARBA00022962"/>
    </source>
</evidence>
<dbReference type="PRINTS" id="PR00096">
    <property type="entry name" value="GATASE"/>
</dbReference>
<organism evidence="3 4">
    <name type="scientific">Hyphococcus flavus</name>
    <dbReference type="NCBI Taxonomy" id="1866326"/>
    <lineage>
        <taxon>Bacteria</taxon>
        <taxon>Pseudomonadati</taxon>
        <taxon>Pseudomonadota</taxon>
        <taxon>Alphaproteobacteria</taxon>
        <taxon>Parvularculales</taxon>
        <taxon>Parvularculaceae</taxon>
        <taxon>Hyphococcus</taxon>
    </lineage>
</organism>
<feature type="domain" description="Glutamine amidotransferase" evidence="2">
    <location>
        <begin position="3"/>
        <end position="184"/>
    </location>
</feature>
<dbReference type="CDD" id="cd01743">
    <property type="entry name" value="GATase1_Anthranilate_Synthase"/>
    <property type="match status" value="1"/>
</dbReference>
<evidence type="ECO:0000259" key="2">
    <source>
        <dbReference type="Pfam" id="PF00117"/>
    </source>
</evidence>
<dbReference type="GO" id="GO:0000162">
    <property type="term" value="P:L-tryptophan biosynthetic process"/>
    <property type="evidence" value="ECO:0007669"/>
    <property type="project" value="TreeGrafter"/>
</dbReference>
<dbReference type="Proteomes" id="UP001214043">
    <property type="component" value="Chromosome"/>
</dbReference>
<protein>
    <submittedName>
        <fullName evidence="3">Aminodeoxychorismate/anthranilate synthase component II</fullName>
    </submittedName>
</protein>
<name>A0AAE9ZIA0_9PROT</name>
<accession>A0AAE9ZIA0</accession>
<keyword evidence="1" id="KW-0315">Glutamine amidotransferase</keyword>
<dbReference type="FunFam" id="3.40.50.880:FF:000003">
    <property type="entry name" value="Anthranilate synthase component II"/>
    <property type="match status" value="1"/>
</dbReference>
<reference evidence="3" key="1">
    <citation type="submission" date="2023-02" db="EMBL/GenBank/DDBJ databases">
        <title>Genome sequence of Hyphococcus flavus.</title>
        <authorList>
            <person name="Rong J.-C."/>
            <person name="Zhao Q."/>
            <person name="Yi M."/>
            <person name="Wu J.-Y."/>
        </authorList>
    </citation>
    <scope>NUCLEOTIDE SEQUENCE</scope>
    <source>
        <strain evidence="3">MCCC 1K03223</strain>
    </source>
</reference>
<dbReference type="Pfam" id="PF00117">
    <property type="entry name" value="GATase"/>
    <property type="match status" value="1"/>
</dbReference>
<dbReference type="PROSITE" id="PS51273">
    <property type="entry name" value="GATASE_TYPE_1"/>
    <property type="match status" value="1"/>
</dbReference>
<dbReference type="GO" id="GO:0004049">
    <property type="term" value="F:anthranilate synthase activity"/>
    <property type="evidence" value="ECO:0007669"/>
    <property type="project" value="TreeGrafter"/>
</dbReference>
<dbReference type="EMBL" id="CP118166">
    <property type="protein sequence ID" value="WDI33187.1"/>
    <property type="molecule type" value="Genomic_DNA"/>
</dbReference>
<dbReference type="PANTHER" id="PTHR43418:SF4">
    <property type="entry name" value="MULTIFUNCTIONAL TRYPTOPHAN BIOSYNTHESIS PROTEIN"/>
    <property type="match status" value="1"/>
</dbReference>
<dbReference type="PRINTS" id="PR00099">
    <property type="entry name" value="CPSGATASE"/>
</dbReference>
<keyword evidence="4" id="KW-1185">Reference proteome</keyword>